<feature type="transmembrane region" description="Helical" evidence="1">
    <location>
        <begin position="65"/>
        <end position="86"/>
    </location>
</feature>
<proteinExistence type="predicted"/>
<keyword evidence="1" id="KW-0812">Transmembrane</keyword>
<sequence length="168" mass="18647">MTRENNDFELWLARERVRQAEKAHENFKASLDRTKSRATSLLGWSITLATASVAVIVTQSTDKNVEAWCAAIGFTAASLLCAKVLYSTKIYNLSLAPGGLKGITDSMENKTELEFLNLYSEYADEIDTINNAAGIKDQRTMRVAWVIWCITPLLTLIVAILFLVLGGR</sequence>
<keyword evidence="1" id="KW-0472">Membrane</keyword>
<dbReference type="Proteomes" id="UP000316313">
    <property type="component" value="Chromosome"/>
</dbReference>
<dbReference type="OrthoDB" id="7218736at2"/>
<dbReference type="RefSeq" id="WP_141461319.1">
    <property type="nucleotide sequence ID" value="NZ_CP038141.1"/>
</dbReference>
<accession>A0A4Y6UIH9</accession>
<feature type="transmembrane region" description="Helical" evidence="1">
    <location>
        <begin position="143"/>
        <end position="165"/>
    </location>
</feature>
<protein>
    <recommendedName>
        <fullName evidence="4">SLATT domain-containing protein</fullName>
    </recommendedName>
</protein>
<dbReference type="EMBL" id="CP038141">
    <property type="protein sequence ID" value="QDH17403.1"/>
    <property type="molecule type" value="Genomic_DNA"/>
</dbReference>
<keyword evidence="1" id="KW-1133">Transmembrane helix</keyword>
<organism evidence="2 3">
    <name type="scientific">Swingsia samuiensis</name>
    <dbReference type="NCBI Taxonomy" id="1293412"/>
    <lineage>
        <taxon>Bacteria</taxon>
        <taxon>Pseudomonadati</taxon>
        <taxon>Pseudomonadota</taxon>
        <taxon>Alphaproteobacteria</taxon>
        <taxon>Acetobacterales</taxon>
        <taxon>Acetobacteraceae</taxon>
        <taxon>Swingsia</taxon>
    </lineage>
</organism>
<reference evidence="2 3" key="1">
    <citation type="submission" date="2019-03" db="EMBL/GenBank/DDBJ databases">
        <title>The complete genome sequence of Swingsia samuiensis NBRC107927(T).</title>
        <authorList>
            <person name="Chua K.-O."/>
            <person name="Chan K.-G."/>
            <person name="See-Too W.-S."/>
        </authorList>
    </citation>
    <scope>NUCLEOTIDE SEQUENCE [LARGE SCALE GENOMIC DNA]</scope>
    <source>
        <strain evidence="2 3">AH83</strain>
    </source>
</reference>
<evidence type="ECO:0000256" key="1">
    <source>
        <dbReference type="SAM" id="Phobius"/>
    </source>
</evidence>
<feature type="transmembrane region" description="Helical" evidence="1">
    <location>
        <begin position="41"/>
        <end position="59"/>
    </location>
</feature>
<name>A0A4Y6UIH9_9PROT</name>
<dbReference type="AlphaFoldDB" id="A0A4Y6UIH9"/>
<evidence type="ECO:0000313" key="3">
    <source>
        <dbReference type="Proteomes" id="UP000316313"/>
    </source>
</evidence>
<keyword evidence="3" id="KW-1185">Reference proteome</keyword>
<dbReference type="KEGG" id="ssam:E3D00_07370"/>
<evidence type="ECO:0000313" key="2">
    <source>
        <dbReference type="EMBL" id="QDH17403.1"/>
    </source>
</evidence>
<evidence type="ECO:0008006" key="4">
    <source>
        <dbReference type="Google" id="ProtNLM"/>
    </source>
</evidence>
<gene>
    <name evidence="2" type="ORF">E3D00_07370</name>
</gene>